<evidence type="ECO:0000256" key="1">
    <source>
        <dbReference type="SAM" id="MobiDB-lite"/>
    </source>
</evidence>
<dbReference type="Pfam" id="PF20516">
    <property type="entry name" value="PDDEXK_12"/>
    <property type="match status" value="1"/>
</dbReference>
<proteinExistence type="predicted"/>
<comment type="caution">
    <text evidence="3">The sequence shown here is derived from an EMBL/GenBank/DDBJ whole genome shotgun (WGS) entry which is preliminary data.</text>
</comment>
<feature type="compositionally biased region" description="Polar residues" evidence="1">
    <location>
        <begin position="67"/>
        <end position="77"/>
    </location>
</feature>
<reference evidence="3" key="1">
    <citation type="submission" date="2022-07" db="EMBL/GenBank/DDBJ databases">
        <title>Draft genome sequence of Zalerion maritima ATCC 34329, a (micro)plastics degrading marine fungus.</title>
        <authorList>
            <person name="Paco A."/>
            <person name="Goncalves M.F.M."/>
            <person name="Rocha-Santos T.A.P."/>
            <person name="Alves A."/>
        </authorList>
    </citation>
    <scope>NUCLEOTIDE SEQUENCE</scope>
    <source>
        <strain evidence="3">ATCC 34329</strain>
    </source>
</reference>
<dbReference type="AlphaFoldDB" id="A0AAD5RGR8"/>
<feature type="region of interest" description="Disordered" evidence="1">
    <location>
        <begin position="1"/>
        <end position="159"/>
    </location>
</feature>
<protein>
    <recommendedName>
        <fullName evidence="2">PD-(D/E)XK nuclease-like domain-containing protein</fullName>
    </recommendedName>
</protein>
<feature type="compositionally biased region" description="Low complexity" evidence="1">
    <location>
        <begin position="115"/>
        <end position="127"/>
    </location>
</feature>
<sequence length="544" mass="59614">MIDADGILSWLGSISDASAPPPSRKRQRRDSASQSSSTWSPKTTKTTKATSATKHLISPPVSFSAAKMSSSGPGTPQSRRKKARTSSALLGDIHRTPRQADFASLLRRPPPPAPGSRSHSSSYTTSSPIEDETNNSRDDISEAPSKASRASSPRKRKRDLTLSENIGWKDLNYWAAPASVQELLDSLADILDGYAFIPASLQPAIMSYSDKRFQPLDQFRRAFAVDAGDPGKGPAGDAGSDFQQRQLPGRCPSPDEIKVILYAAEQCANEELAENSWNFKVHLALLQSIFREPFQTDEVALPFDAIECTAAYPDRYFITGASRAHRVDLCVYMDPVQLAISASPTHTGSYPAATAITSDPGVASTGEPCLNIPSVFPPENNNPSEASLVADRIRNLRLLNTHTRAVNHTNYQALQNKPICLSIETKKLGEDVVKAELQLGVWMAAHWGFLSFVTNGDPAALSALPFLPALIIQGHEWRLVVSTRDEGGAGGNKITLWSSRLIGTTQHAKGVYQIIFVLRYLLNWMRNVYWPWFRTFVLQIKEVG</sequence>
<feature type="compositionally biased region" description="Low complexity" evidence="1">
    <location>
        <begin position="32"/>
        <end position="54"/>
    </location>
</feature>
<gene>
    <name evidence="3" type="ORF">MKZ38_008924</name>
</gene>
<feature type="domain" description="PD-(D/E)XK nuclease-like" evidence="2">
    <location>
        <begin position="243"/>
        <end position="530"/>
    </location>
</feature>
<accession>A0AAD5RGR8</accession>
<evidence type="ECO:0000259" key="2">
    <source>
        <dbReference type="Pfam" id="PF20516"/>
    </source>
</evidence>
<keyword evidence="4" id="KW-1185">Reference proteome</keyword>
<dbReference type="EMBL" id="JAKWBI020000646">
    <property type="protein sequence ID" value="KAJ2893195.1"/>
    <property type="molecule type" value="Genomic_DNA"/>
</dbReference>
<dbReference type="Proteomes" id="UP001201980">
    <property type="component" value="Unassembled WGS sequence"/>
</dbReference>
<evidence type="ECO:0000313" key="4">
    <source>
        <dbReference type="Proteomes" id="UP001201980"/>
    </source>
</evidence>
<feature type="region of interest" description="Disordered" evidence="1">
    <location>
        <begin position="227"/>
        <end position="246"/>
    </location>
</feature>
<organism evidence="3 4">
    <name type="scientific">Zalerion maritima</name>
    <dbReference type="NCBI Taxonomy" id="339359"/>
    <lineage>
        <taxon>Eukaryota</taxon>
        <taxon>Fungi</taxon>
        <taxon>Dikarya</taxon>
        <taxon>Ascomycota</taxon>
        <taxon>Pezizomycotina</taxon>
        <taxon>Sordariomycetes</taxon>
        <taxon>Lulworthiomycetidae</taxon>
        <taxon>Lulworthiales</taxon>
        <taxon>Lulworthiaceae</taxon>
        <taxon>Zalerion</taxon>
    </lineage>
</organism>
<evidence type="ECO:0000313" key="3">
    <source>
        <dbReference type="EMBL" id="KAJ2893195.1"/>
    </source>
</evidence>
<name>A0AAD5RGR8_9PEZI</name>
<dbReference type="InterPro" id="IPR046797">
    <property type="entry name" value="PDDEXK_12"/>
</dbReference>